<feature type="signal peptide" evidence="1">
    <location>
        <begin position="1"/>
        <end position="26"/>
    </location>
</feature>
<feature type="domain" description="DUF985" evidence="2">
    <location>
        <begin position="47"/>
        <end position="179"/>
    </location>
</feature>
<dbReference type="InterPro" id="IPR011051">
    <property type="entry name" value="RmlC_Cupin_sf"/>
</dbReference>
<dbReference type="Gene3D" id="2.60.120.10">
    <property type="entry name" value="Jelly Rolls"/>
    <property type="match status" value="1"/>
</dbReference>
<dbReference type="CDD" id="cd06121">
    <property type="entry name" value="cupin_YML079wp"/>
    <property type="match status" value="1"/>
</dbReference>
<evidence type="ECO:0000256" key="1">
    <source>
        <dbReference type="SAM" id="SignalP"/>
    </source>
</evidence>
<dbReference type="OrthoDB" id="6614653at2759"/>
<evidence type="ECO:0000313" key="4">
    <source>
        <dbReference type="Proteomes" id="UP000284375"/>
    </source>
</evidence>
<evidence type="ECO:0000259" key="2">
    <source>
        <dbReference type="Pfam" id="PF06172"/>
    </source>
</evidence>
<organism evidence="3 4">
    <name type="scientific">Cytospora chrysosperma</name>
    <name type="common">Cytospora canker fungus</name>
    <name type="synonym">Sphaeria chrysosperma</name>
    <dbReference type="NCBI Taxonomy" id="252740"/>
    <lineage>
        <taxon>Eukaryota</taxon>
        <taxon>Fungi</taxon>
        <taxon>Dikarya</taxon>
        <taxon>Ascomycota</taxon>
        <taxon>Pezizomycotina</taxon>
        <taxon>Sordariomycetes</taxon>
        <taxon>Sordariomycetidae</taxon>
        <taxon>Diaporthales</taxon>
        <taxon>Cytosporaceae</taxon>
        <taxon>Cytospora</taxon>
    </lineage>
</organism>
<dbReference type="AlphaFoldDB" id="A0A423WEC5"/>
<keyword evidence="1" id="KW-0732">Signal</keyword>
<name>A0A423WEC5_CYTCH</name>
<reference evidence="3 4" key="1">
    <citation type="submission" date="2015-09" db="EMBL/GenBank/DDBJ databases">
        <title>Host preference determinants of Valsa canker pathogens revealed by comparative genomics.</title>
        <authorList>
            <person name="Yin Z."/>
            <person name="Huang L."/>
        </authorList>
    </citation>
    <scope>NUCLEOTIDE SEQUENCE [LARGE SCALE GENOMIC DNA]</scope>
    <source>
        <strain evidence="3 4">YSFL</strain>
    </source>
</reference>
<dbReference type="PANTHER" id="PTHR33387:SF3">
    <property type="entry name" value="DUF985 DOMAIN-CONTAINING PROTEIN"/>
    <property type="match status" value="1"/>
</dbReference>
<evidence type="ECO:0000313" key="3">
    <source>
        <dbReference type="EMBL" id="ROW01725.1"/>
    </source>
</evidence>
<dbReference type="PANTHER" id="PTHR33387">
    <property type="entry name" value="RMLC-LIKE JELLY ROLL FOLD PROTEIN"/>
    <property type="match status" value="1"/>
</dbReference>
<comment type="caution">
    <text evidence="3">The sequence shown here is derived from an EMBL/GenBank/DDBJ whole genome shotgun (WGS) entry which is preliminary data.</text>
</comment>
<dbReference type="Proteomes" id="UP000284375">
    <property type="component" value="Unassembled WGS sequence"/>
</dbReference>
<keyword evidence="4" id="KW-1185">Reference proteome</keyword>
<dbReference type="Pfam" id="PF06172">
    <property type="entry name" value="Cupin_5"/>
    <property type="match status" value="1"/>
</dbReference>
<dbReference type="EMBL" id="LJZO01000006">
    <property type="protein sequence ID" value="ROW01725.1"/>
    <property type="molecule type" value="Genomic_DNA"/>
</dbReference>
<protein>
    <recommendedName>
        <fullName evidence="2">DUF985 domain-containing protein</fullName>
    </recommendedName>
</protein>
<dbReference type="InterPro" id="IPR014710">
    <property type="entry name" value="RmlC-like_jellyroll"/>
</dbReference>
<dbReference type="InterPro" id="IPR039935">
    <property type="entry name" value="YML079W-like"/>
</dbReference>
<accession>A0A423WEC5</accession>
<gene>
    <name evidence="3" type="ORF">VSDG_02128</name>
</gene>
<proteinExistence type="predicted"/>
<sequence length="188" mass="20762">MPLPTRYSIPFLGLLALLVGPDAVSSRPGSTDIQIRQSIPVDERPAQDIIDKLNLIPNEEKGYYIQSFEDNYTIPCLNRSASTAIYYLLEGTDGESIWHRVDAVEVWHYYAGAPLVLSLSYDNGQPWRNLTLGPDIFDNQQPQVAIEKGEWQQARSLGNWTLVGTTVAPGFTPSGVELADPGWTPTGS</sequence>
<feature type="chain" id="PRO_5019195833" description="DUF985 domain-containing protein" evidence="1">
    <location>
        <begin position="27"/>
        <end position="188"/>
    </location>
</feature>
<dbReference type="SUPFAM" id="SSF51182">
    <property type="entry name" value="RmlC-like cupins"/>
    <property type="match status" value="1"/>
</dbReference>
<dbReference type="InterPro" id="IPR009327">
    <property type="entry name" value="Cupin_DUF985"/>
</dbReference>